<organism evidence="18">
    <name type="scientific">Moorella thermoacetica Y72</name>
    <dbReference type="NCBI Taxonomy" id="1325331"/>
    <lineage>
        <taxon>Bacteria</taxon>
        <taxon>Bacillati</taxon>
        <taxon>Bacillota</taxon>
        <taxon>Clostridia</taxon>
        <taxon>Neomoorellales</taxon>
        <taxon>Neomoorellaceae</taxon>
        <taxon>Neomoorella</taxon>
    </lineage>
</organism>
<feature type="active site" description="Acyl-thioester intermediate" evidence="15 16">
    <location>
        <position position="127"/>
    </location>
</feature>
<dbReference type="GO" id="GO:0009088">
    <property type="term" value="P:threonine biosynthetic process"/>
    <property type="evidence" value="ECO:0007669"/>
    <property type="project" value="UniProtKB-UniRule"/>
</dbReference>
<feature type="domain" description="Semialdehyde dehydrogenase NAD-binding" evidence="17">
    <location>
        <begin position="5"/>
        <end position="118"/>
    </location>
</feature>
<evidence type="ECO:0000256" key="13">
    <source>
        <dbReference type="ARBA" id="ARBA00023167"/>
    </source>
</evidence>
<feature type="binding site" evidence="15">
    <location>
        <position position="98"/>
    </location>
    <ligand>
        <name>phosphate</name>
        <dbReference type="ChEBI" id="CHEBI:43474"/>
    </ligand>
</feature>
<dbReference type="CDD" id="cd02316">
    <property type="entry name" value="VcASADH2_like_N"/>
    <property type="match status" value="1"/>
</dbReference>
<dbReference type="EC" id="1.2.1.11" evidence="6 15"/>
<evidence type="ECO:0000313" key="18">
    <source>
        <dbReference type="EMBL" id="GAF26812.1"/>
    </source>
</evidence>
<feature type="binding site" evidence="15">
    <location>
        <begin position="39"/>
        <end position="40"/>
    </location>
    <ligand>
        <name>NADP(+)</name>
        <dbReference type="ChEBI" id="CHEBI:58349"/>
    </ligand>
</feature>
<dbReference type="Pfam" id="PF01118">
    <property type="entry name" value="Semialdhyde_dh"/>
    <property type="match status" value="1"/>
</dbReference>
<evidence type="ECO:0000256" key="12">
    <source>
        <dbReference type="ARBA" id="ARBA00023154"/>
    </source>
</evidence>
<dbReference type="NCBIfam" id="NF011456">
    <property type="entry name" value="PRK14874.1"/>
    <property type="match status" value="1"/>
</dbReference>
<dbReference type="Proteomes" id="UP000063718">
    <property type="component" value="Unassembled WGS sequence"/>
</dbReference>
<protein>
    <recommendedName>
        <fullName evidence="6 15">Aspartate-semialdehyde dehydrogenase</fullName>
        <shortName evidence="15">ASA dehydrogenase</shortName>
        <shortName evidence="15">ASADH</shortName>
        <ecNumber evidence="6 15">1.2.1.11</ecNumber>
    </recommendedName>
    <alternativeName>
        <fullName evidence="15">Aspartate-beta-semialdehyde dehydrogenase</fullName>
    </alternativeName>
</protein>
<feature type="active site" description="Proton acceptor" evidence="15 16">
    <location>
        <position position="240"/>
    </location>
</feature>
<dbReference type="NCBIfam" id="TIGR01296">
    <property type="entry name" value="asd_B"/>
    <property type="match status" value="1"/>
</dbReference>
<dbReference type="GO" id="GO:0071266">
    <property type="term" value="P:'de novo' L-methionine biosynthetic process"/>
    <property type="evidence" value="ECO:0007669"/>
    <property type="project" value="UniProtKB-UniRule"/>
</dbReference>
<dbReference type="PANTHER" id="PTHR46278">
    <property type="entry name" value="DEHYDROGENASE, PUTATIVE-RELATED"/>
    <property type="match status" value="1"/>
</dbReference>
<dbReference type="InterPro" id="IPR036291">
    <property type="entry name" value="NAD(P)-bd_dom_sf"/>
</dbReference>
<dbReference type="InterPro" id="IPR012280">
    <property type="entry name" value="Semialdhyde_DH_dimer_dom"/>
</dbReference>
<dbReference type="SMART" id="SM00859">
    <property type="entry name" value="Semialdhyde_dh"/>
    <property type="match status" value="1"/>
</dbReference>
<keyword evidence="9 15" id="KW-0521">NADP</keyword>
<comment type="pathway">
    <text evidence="1 15">Amino-acid biosynthesis; L-methionine biosynthesis via de novo pathway; L-homoserine from L-aspartate: step 2/3.</text>
</comment>
<feature type="binding site" evidence="15">
    <location>
        <begin position="157"/>
        <end position="158"/>
    </location>
    <ligand>
        <name>NADP(+)</name>
        <dbReference type="ChEBI" id="CHEBI:58349"/>
    </ligand>
</feature>
<dbReference type="HAMAP" id="MF_02121">
    <property type="entry name" value="ASADH"/>
    <property type="match status" value="1"/>
</dbReference>
<evidence type="ECO:0000256" key="10">
    <source>
        <dbReference type="ARBA" id="ARBA00022915"/>
    </source>
</evidence>
<dbReference type="GO" id="GO:0009097">
    <property type="term" value="P:isoleucine biosynthetic process"/>
    <property type="evidence" value="ECO:0007669"/>
    <property type="project" value="UniProtKB-UniRule"/>
</dbReference>
<dbReference type="InterPro" id="IPR005986">
    <property type="entry name" value="Asp_semialdehyde_DH_beta"/>
</dbReference>
<dbReference type="InterPro" id="IPR012080">
    <property type="entry name" value="Asp_semialdehyde_DH"/>
</dbReference>
<proteinExistence type="inferred from homology"/>
<evidence type="ECO:0000256" key="11">
    <source>
        <dbReference type="ARBA" id="ARBA00023002"/>
    </source>
</evidence>
<dbReference type="Pfam" id="PF02774">
    <property type="entry name" value="Semialdhyde_dhC"/>
    <property type="match status" value="1"/>
</dbReference>
<gene>
    <name evidence="15" type="primary">asd</name>
    <name evidence="18" type="ORF">MTY_2152</name>
</gene>
<evidence type="ECO:0000256" key="3">
    <source>
        <dbReference type="ARBA" id="ARBA00005097"/>
    </source>
</evidence>
<comment type="caution">
    <text evidence="15">Lacks conserved residue(s) required for the propagation of feature annotation.</text>
</comment>
<keyword evidence="11 15" id="KW-0560">Oxidoreductase</keyword>
<name>A0A0S6UH69_NEOTH</name>
<evidence type="ECO:0000256" key="1">
    <source>
        <dbReference type="ARBA" id="ARBA00005021"/>
    </source>
</evidence>
<dbReference type="SUPFAM" id="SSF55347">
    <property type="entry name" value="Glyceraldehyde-3-phosphate dehydrogenase-like, C-terminal domain"/>
    <property type="match status" value="1"/>
</dbReference>
<dbReference type="GO" id="GO:0046983">
    <property type="term" value="F:protein dimerization activity"/>
    <property type="evidence" value="ECO:0007669"/>
    <property type="project" value="InterPro"/>
</dbReference>
<evidence type="ECO:0000256" key="2">
    <source>
        <dbReference type="ARBA" id="ARBA00005076"/>
    </source>
</evidence>
<evidence type="ECO:0000256" key="14">
    <source>
        <dbReference type="ARBA" id="ARBA00047891"/>
    </source>
</evidence>
<dbReference type="GO" id="GO:0051287">
    <property type="term" value="F:NAD binding"/>
    <property type="evidence" value="ECO:0007669"/>
    <property type="project" value="InterPro"/>
</dbReference>
<dbReference type="InterPro" id="IPR000534">
    <property type="entry name" value="Semialdehyde_DH_NAD-bd"/>
</dbReference>
<dbReference type="UniPathway" id="UPA00034">
    <property type="reaction ID" value="UER00016"/>
</dbReference>
<dbReference type="UniPathway" id="UPA00051">
    <property type="reaction ID" value="UER00464"/>
</dbReference>
<comment type="function">
    <text evidence="15">Catalyzes the NADPH-dependent formation of L-aspartate-semialdehyde (L-ASA) by the reductive dephosphorylation of L-aspartyl-4-phosphate.</text>
</comment>
<evidence type="ECO:0000256" key="15">
    <source>
        <dbReference type="HAMAP-Rule" id="MF_02121"/>
    </source>
</evidence>
<evidence type="ECO:0000256" key="5">
    <source>
        <dbReference type="ARBA" id="ARBA00011738"/>
    </source>
</evidence>
<reference evidence="18" key="1">
    <citation type="journal article" date="2014" name="Gene">
        <title>Genome-guided analysis of transformation efficiency and carbon dioxide assimilation by Moorella thermoacetica Y72.</title>
        <authorList>
            <person name="Tsukahara K."/>
            <person name="Kita A."/>
            <person name="Nakashimada Y."/>
            <person name="Hoshino T."/>
            <person name="Murakami K."/>
        </authorList>
    </citation>
    <scope>NUCLEOTIDE SEQUENCE [LARGE SCALE GENOMIC DNA]</scope>
    <source>
        <strain evidence="18">Y72</strain>
    </source>
</reference>
<dbReference type="AlphaFoldDB" id="A0A0S6UH69"/>
<comment type="pathway">
    <text evidence="3 15">Amino-acid biosynthesis; L-threonine biosynthesis; L-threonine from L-aspartate: step 2/5.</text>
</comment>
<evidence type="ECO:0000256" key="8">
    <source>
        <dbReference type="ARBA" id="ARBA00022697"/>
    </source>
</evidence>
<accession>A0A0S6UH69</accession>
<evidence type="ECO:0000256" key="6">
    <source>
        <dbReference type="ARBA" id="ARBA00013120"/>
    </source>
</evidence>
<evidence type="ECO:0000256" key="4">
    <source>
        <dbReference type="ARBA" id="ARBA00010584"/>
    </source>
</evidence>
<keyword evidence="8 15" id="KW-0791">Threonine biosynthesis</keyword>
<dbReference type="Gene3D" id="3.40.50.720">
    <property type="entry name" value="NAD(P)-binding Rossmann-like Domain"/>
    <property type="match status" value="1"/>
</dbReference>
<dbReference type="EMBL" id="DF238840">
    <property type="protein sequence ID" value="GAF26812.1"/>
    <property type="molecule type" value="Genomic_DNA"/>
</dbReference>
<dbReference type="GO" id="GO:0004073">
    <property type="term" value="F:aspartate-semialdehyde dehydrogenase activity"/>
    <property type="evidence" value="ECO:0007669"/>
    <property type="project" value="UniProtKB-UniRule"/>
</dbReference>
<sequence>MANLNVAVVGTGAVGQTMLKVLEERNFPVGRLKVLATSRSAGKKVTFKGEEYRVEETTPESFAGVNVALFAGGEASKIFGRAAVAAGAVVIDNSNNFRMDPEVPLVVPEVNPQDVRWHKGLIANPNCSTIQMVVALKPLYDAAGIKRVVVSTYQAVSGAGQEAIDELRKQSQQVLEGREVSGRVFPWQIAFNCLPHIDIFLENGYSKEEMKMVNETKKIMGDNDIQVTATTVRVPVFNGHSEAINVETREKLTASQARELLSRAPGVVVVDDLDNKAYPLAIQADGRDEVFVGRIREDFSIANGLNLWVVADNLRKGAATNAVQIAELLLQEGLL</sequence>
<dbReference type="RefSeq" id="WP_025774526.1">
    <property type="nucleotide sequence ID" value="NZ_DF238840.1"/>
</dbReference>
<feature type="binding site" evidence="15">
    <location>
        <begin position="11"/>
        <end position="14"/>
    </location>
    <ligand>
        <name>NADP(+)</name>
        <dbReference type="ChEBI" id="CHEBI:58349"/>
    </ligand>
</feature>
<dbReference type="GO" id="GO:0009089">
    <property type="term" value="P:lysine biosynthetic process via diaminopimelate"/>
    <property type="evidence" value="ECO:0007669"/>
    <property type="project" value="UniProtKB-UniRule"/>
</dbReference>
<comment type="catalytic activity">
    <reaction evidence="14 15">
        <text>L-aspartate 4-semialdehyde + phosphate + NADP(+) = 4-phospho-L-aspartate + NADPH + H(+)</text>
        <dbReference type="Rhea" id="RHEA:24284"/>
        <dbReference type="ChEBI" id="CHEBI:15378"/>
        <dbReference type="ChEBI" id="CHEBI:43474"/>
        <dbReference type="ChEBI" id="CHEBI:57535"/>
        <dbReference type="ChEBI" id="CHEBI:57783"/>
        <dbReference type="ChEBI" id="CHEBI:58349"/>
        <dbReference type="ChEBI" id="CHEBI:537519"/>
        <dbReference type="EC" id="1.2.1.11"/>
    </reaction>
</comment>
<dbReference type="GO" id="GO:0019877">
    <property type="term" value="P:diaminopimelate biosynthetic process"/>
    <property type="evidence" value="ECO:0007669"/>
    <property type="project" value="UniProtKB-UniRule"/>
</dbReference>
<dbReference type="CDD" id="cd18131">
    <property type="entry name" value="ASADH_C_bac_euk_like"/>
    <property type="match status" value="1"/>
</dbReference>
<evidence type="ECO:0000256" key="7">
    <source>
        <dbReference type="ARBA" id="ARBA00022605"/>
    </source>
</evidence>
<keyword evidence="7 15" id="KW-0028">Amino-acid biosynthesis</keyword>
<dbReference type="PIRSF" id="PIRSF000148">
    <property type="entry name" value="ASA_dh"/>
    <property type="match status" value="1"/>
</dbReference>
<dbReference type="SUPFAM" id="SSF51735">
    <property type="entry name" value="NAD(P)-binding Rossmann-fold domains"/>
    <property type="match status" value="1"/>
</dbReference>
<feature type="binding site" evidence="15">
    <location>
        <position position="154"/>
    </location>
    <ligand>
        <name>substrate</name>
    </ligand>
</feature>
<dbReference type="UniPathway" id="UPA00050">
    <property type="reaction ID" value="UER00463"/>
</dbReference>
<comment type="subunit">
    <text evidence="5 15">Homodimer.</text>
</comment>
<feature type="binding site" evidence="15">
    <location>
        <position position="313"/>
    </location>
    <ligand>
        <name>NADP(+)</name>
        <dbReference type="ChEBI" id="CHEBI:58349"/>
    </ligand>
</feature>
<comment type="pathway">
    <text evidence="2 15">Amino-acid biosynthesis; L-lysine biosynthesis via DAP pathway; (S)-tetrahydrodipicolinate from L-aspartate: step 2/4.</text>
</comment>
<dbReference type="Gene3D" id="3.30.360.10">
    <property type="entry name" value="Dihydrodipicolinate Reductase, domain 2"/>
    <property type="match status" value="1"/>
</dbReference>
<evidence type="ECO:0000259" key="17">
    <source>
        <dbReference type="SMART" id="SM00859"/>
    </source>
</evidence>
<keyword evidence="12 15" id="KW-0457">Lysine biosynthesis</keyword>
<evidence type="ECO:0000256" key="16">
    <source>
        <dbReference type="PIRSR" id="PIRSR000148-1"/>
    </source>
</evidence>
<keyword evidence="10 15" id="KW-0220">Diaminopimelate biosynthesis</keyword>
<comment type="similarity">
    <text evidence="4 15">Belongs to the aspartate-semialdehyde dehydrogenase family.</text>
</comment>
<keyword evidence="13 15" id="KW-0486">Methionine biosynthesis</keyword>
<dbReference type="PANTHER" id="PTHR46278:SF2">
    <property type="entry name" value="ASPARTATE-SEMIALDEHYDE DEHYDROGENASE"/>
    <property type="match status" value="1"/>
</dbReference>
<feature type="binding site" evidence="15">
    <location>
        <position position="233"/>
    </location>
    <ligand>
        <name>substrate</name>
    </ligand>
</feature>
<evidence type="ECO:0000256" key="9">
    <source>
        <dbReference type="ARBA" id="ARBA00022857"/>
    </source>
</evidence>
<dbReference type="GO" id="GO:0050661">
    <property type="term" value="F:NADP binding"/>
    <property type="evidence" value="ECO:0007669"/>
    <property type="project" value="UniProtKB-UniRule"/>
</dbReference>